<sequence>MLNKKGTLIFCLPMIETELLPVTVTSNIISSAAIFSNYLDREIKRSVMPLSLICCITF</sequence>
<evidence type="ECO:0000313" key="1">
    <source>
        <dbReference type="EMBL" id="EDU58002.1"/>
    </source>
</evidence>
<dbReference type="AlphaFoldDB" id="A0AA86YX12"/>
<organism evidence="1 2">
    <name type="scientific">Providencia stuartii ATCC 25827</name>
    <dbReference type="NCBI Taxonomy" id="471874"/>
    <lineage>
        <taxon>Bacteria</taxon>
        <taxon>Pseudomonadati</taxon>
        <taxon>Pseudomonadota</taxon>
        <taxon>Gammaproteobacteria</taxon>
        <taxon>Enterobacterales</taxon>
        <taxon>Morganellaceae</taxon>
        <taxon>Providencia</taxon>
    </lineage>
</organism>
<name>A0AA86YX12_PROST</name>
<proteinExistence type="predicted"/>
<evidence type="ECO:0000313" key="2">
    <source>
        <dbReference type="Proteomes" id="UP000004506"/>
    </source>
</evidence>
<reference evidence="2" key="1">
    <citation type="submission" date="2008-04" db="EMBL/GenBank/DDBJ databases">
        <title>Draft genome sequence of Providencia stuartii (ATCC 25827).</title>
        <authorList>
            <person name="Sudarsanam P."/>
            <person name="Ley R."/>
            <person name="Guruge J."/>
            <person name="Turnbaugh P.J."/>
            <person name="Mahowald M."/>
            <person name="Liep D."/>
            <person name="Gordon J."/>
        </authorList>
    </citation>
    <scope>NUCLEOTIDE SEQUENCE [LARGE SCALE GENOMIC DNA]</scope>
    <source>
        <strain evidence="2">ATCC 25827</strain>
    </source>
</reference>
<reference evidence="1 2" key="3">
    <citation type="submission" date="2008-05" db="EMBL/GenBank/DDBJ databases">
        <authorList>
            <person name="Fulton L."/>
            <person name="Clifton S."/>
            <person name="Fulton B."/>
            <person name="Xu J."/>
            <person name="Minx P."/>
            <person name="Pepin K.H."/>
            <person name="Johnson M."/>
            <person name="Thiruvilangam P."/>
            <person name="Bhonagiri V."/>
            <person name="Nash W.E."/>
            <person name="Mardis E.R."/>
            <person name="Wilson R.K."/>
        </authorList>
    </citation>
    <scope>NUCLEOTIDE SEQUENCE [LARGE SCALE GENOMIC DNA]</scope>
    <source>
        <strain evidence="1 2">ATCC 25827</strain>
    </source>
</reference>
<dbReference type="Proteomes" id="UP000004506">
    <property type="component" value="Unassembled WGS sequence"/>
</dbReference>
<accession>A0AA86YX12</accession>
<dbReference type="EMBL" id="ABJD02000103">
    <property type="protein sequence ID" value="EDU58002.1"/>
    <property type="molecule type" value="Genomic_DNA"/>
</dbReference>
<gene>
    <name evidence="1" type="ORF">PROSTU_04054</name>
</gene>
<comment type="caution">
    <text evidence="1">The sequence shown here is derived from an EMBL/GenBank/DDBJ whole genome shotgun (WGS) entry which is preliminary data.</text>
</comment>
<protein>
    <submittedName>
        <fullName evidence="1">Uncharacterized protein</fullName>
    </submittedName>
</protein>
<reference evidence="2" key="2">
    <citation type="submission" date="2008-04" db="EMBL/GenBank/DDBJ databases">
        <title>Draft genome sequence of Providencia stuartii(ATCC 25827).</title>
        <authorList>
            <person name="Sudarsanam P."/>
            <person name="Ley R."/>
            <person name="Guruge J."/>
            <person name="Turnbaugh P.J."/>
            <person name="Mahowald M."/>
            <person name="Liep D."/>
            <person name="Gordon J."/>
        </authorList>
    </citation>
    <scope>NUCLEOTIDE SEQUENCE [LARGE SCALE GENOMIC DNA]</scope>
    <source>
        <strain evidence="2">ATCC 25827</strain>
    </source>
</reference>